<accession>A0A061S6V4</accession>
<dbReference type="EMBL" id="GBEZ01005299">
    <property type="protein sequence ID" value="JAC79988.1"/>
    <property type="molecule type" value="Transcribed_RNA"/>
</dbReference>
<evidence type="ECO:0000256" key="1">
    <source>
        <dbReference type="SAM" id="Phobius"/>
    </source>
</evidence>
<organism evidence="2">
    <name type="scientific">Tetraselmis sp. GSL018</name>
    <dbReference type="NCBI Taxonomy" id="582737"/>
    <lineage>
        <taxon>Eukaryota</taxon>
        <taxon>Viridiplantae</taxon>
        <taxon>Chlorophyta</taxon>
        <taxon>core chlorophytes</taxon>
        <taxon>Chlorodendrophyceae</taxon>
        <taxon>Chlorodendrales</taxon>
        <taxon>Chlorodendraceae</taxon>
        <taxon>Tetraselmis</taxon>
    </lineage>
</organism>
<feature type="transmembrane region" description="Helical" evidence="1">
    <location>
        <begin position="43"/>
        <end position="75"/>
    </location>
</feature>
<protein>
    <submittedName>
        <fullName evidence="2">Uncharacterized protein</fullName>
    </submittedName>
</protein>
<feature type="non-terminal residue" evidence="2">
    <location>
        <position position="1"/>
    </location>
</feature>
<gene>
    <name evidence="2" type="ORF">TSPGSL018_11318</name>
</gene>
<evidence type="ECO:0000313" key="2">
    <source>
        <dbReference type="EMBL" id="JAC79988.1"/>
    </source>
</evidence>
<proteinExistence type="predicted"/>
<sequence length="258" mass="28646">GSVFLSSSPLDRVQYNTLRWNSCLVHDIILKFMQIAKRRFDSVLACVGSLSWMNFLVLLSAVTFLTSCCVCVLYLDLCCELRYTSYAGQEKSDSEANVLKQVSRKGWLHESDFDHGLLANISEVSLGRVFSDSKVPKESSNHTARPRSSQCDLAYDSLNLGRWVPRMSPGLVAAKLRGYQTGVEPPQCWAPLCIDCRIPQAGFGSLIGLHVFILSHGLTEHGIRVAIRETWASRAAELGATVKFVVGDDWTRCVSQLL</sequence>
<name>A0A061S6V4_9CHLO</name>
<reference evidence="2" key="1">
    <citation type="submission" date="2014-05" db="EMBL/GenBank/DDBJ databases">
        <title>The transcriptome of the halophilic microalga Tetraselmis sp. GSL018 isolated from the Great Salt Lake, Utah.</title>
        <authorList>
            <person name="Jinkerson R.E."/>
            <person name="D'Adamo S."/>
            <person name="Posewitz M.C."/>
        </authorList>
    </citation>
    <scope>NUCLEOTIDE SEQUENCE</scope>
    <source>
        <strain evidence="2">GSL018</strain>
    </source>
</reference>
<keyword evidence="1" id="KW-0472">Membrane</keyword>
<dbReference type="AlphaFoldDB" id="A0A061S6V4"/>
<keyword evidence="1" id="KW-1133">Transmembrane helix</keyword>
<keyword evidence="1" id="KW-0812">Transmembrane</keyword>